<reference evidence="2 3" key="1">
    <citation type="submission" date="2015-08" db="EMBL/GenBank/DDBJ databases">
        <title>Draft Genome Sequence of Bacillus vietnamensis UCD-SED5.</title>
        <authorList>
            <person name="Lee R.D."/>
            <person name="Jospin G."/>
            <person name="Lang J.M."/>
            <person name="Coil D.A."/>
            <person name="Eisen J.A."/>
        </authorList>
    </citation>
    <scope>NUCLEOTIDE SEQUENCE [LARGE SCALE GENOMIC DNA]</scope>
    <source>
        <strain evidence="2 3">UCD-SED5</strain>
    </source>
</reference>
<dbReference type="PATRIC" id="fig|218284.4.peg.626"/>
<dbReference type="EMBL" id="LIXZ01000001">
    <property type="protein sequence ID" value="KPL61603.1"/>
    <property type="molecule type" value="Genomic_DNA"/>
</dbReference>
<dbReference type="Proteomes" id="UP000050398">
    <property type="component" value="Unassembled WGS sequence"/>
</dbReference>
<name>A0A0P6W9J9_9BACI</name>
<proteinExistence type="predicted"/>
<dbReference type="PANTHER" id="PTHR43601">
    <property type="entry name" value="THIOREDOXIN, MITOCHONDRIAL"/>
    <property type="match status" value="1"/>
</dbReference>
<dbReference type="Gene3D" id="3.40.30.10">
    <property type="entry name" value="Glutaredoxin"/>
    <property type="match status" value="1"/>
</dbReference>
<dbReference type="SUPFAM" id="SSF52833">
    <property type="entry name" value="Thioredoxin-like"/>
    <property type="match status" value="1"/>
</dbReference>
<organism evidence="2 3">
    <name type="scientific">Rossellomorea vietnamensis</name>
    <dbReference type="NCBI Taxonomy" id="218284"/>
    <lineage>
        <taxon>Bacteria</taxon>
        <taxon>Bacillati</taxon>
        <taxon>Bacillota</taxon>
        <taxon>Bacilli</taxon>
        <taxon>Bacillales</taxon>
        <taxon>Bacillaceae</taxon>
        <taxon>Rossellomorea</taxon>
    </lineage>
</organism>
<dbReference type="InterPro" id="IPR013766">
    <property type="entry name" value="Thioredoxin_domain"/>
</dbReference>
<gene>
    <name evidence="2" type="ORF">AM506_02965</name>
</gene>
<dbReference type="Pfam" id="PF00085">
    <property type="entry name" value="Thioredoxin"/>
    <property type="match status" value="1"/>
</dbReference>
<feature type="domain" description="Thioredoxin" evidence="1">
    <location>
        <begin position="24"/>
        <end position="155"/>
    </location>
</feature>
<dbReference type="AlphaFoldDB" id="A0A0P6W9J9"/>
<dbReference type="GO" id="GO:0045454">
    <property type="term" value="P:cell redox homeostasis"/>
    <property type="evidence" value="ECO:0007669"/>
    <property type="project" value="TreeGrafter"/>
</dbReference>
<dbReference type="PANTHER" id="PTHR43601:SF3">
    <property type="entry name" value="THIOREDOXIN, MITOCHONDRIAL"/>
    <property type="match status" value="1"/>
</dbReference>
<protein>
    <submittedName>
        <fullName evidence="2">Thioredoxin</fullName>
    </submittedName>
</protein>
<dbReference type="InterPro" id="IPR036249">
    <property type="entry name" value="Thioredoxin-like_sf"/>
</dbReference>
<dbReference type="OrthoDB" id="32134at2"/>
<accession>A0A0P6W9J9</accession>
<dbReference type="CDD" id="cd02947">
    <property type="entry name" value="TRX_family"/>
    <property type="match status" value="1"/>
</dbReference>
<evidence type="ECO:0000313" key="2">
    <source>
        <dbReference type="EMBL" id="KPL61603.1"/>
    </source>
</evidence>
<dbReference type="RefSeq" id="WP_060670627.1">
    <property type="nucleotide sequence ID" value="NZ_JBCNGU010000019.1"/>
</dbReference>
<dbReference type="eggNOG" id="COG0526">
    <property type="taxonomic scope" value="Bacteria"/>
</dbReference>
<dbReference type="PROSITE" id="PS51352">
    <property type="entry name" value="THIOREDOXIN_2"/>
    <property type="match status" value="1"/>
</dbReference>
<evidence type="ECO:0000313" key="3">
    <source>
        <dbReference type="Proteomes" id="UP000050398"/>
    </source>
</evidence>
<comment type="caution">
    <text evidence="2">The sequence shown here is derived from an EMBL/GenBank/DDBJ whole genome shotgun (WGS) entry which is preliminary data.</text>
</comment>
<evidence type="ECO:0000259" key="1">
    <source>
        <dbReference type="PROSITE" id="PS51352"/>
    </source>
</evidence>
<sequence length="157" mass="17832">MKKIIIFLVAIVALFAAIAIVTSVQNSQKAEGNKFKKENLDPATVELLDDPNYQNVILPEELEDKLKNKEDATVYFYSSTCIHCKRTTPTLAPLAEDMGVDMVQYNLLEFEQGWDQYGIEATPTLVHYKNGKEVARIVGEHPKEDFKSFFEENVKSE</sequence>